<accession>A0ABS4LEQ5</accession>
<dbReference type="Pfam" id="PF17837">
    <property type="entry name" value="4PPT_N"/>
    <property type="match status" value="1"/>
</dbReference>
<dbReference type="PANTHER" id="PTHR38096">
    <property type="entry name" value="ENTEROBACTIN SYNTHASE COMPONENT D"/>
    <property type="match status" value="1"/>
</dbReference>
<name>A0ABS4LEQ5_STRAV</name>
<dbReference type="Proteomes" id="UP001519310">
    <property type="component" value="Unassembled WGS sequence"/>
</dbReference>
<dbReference type="GO" id="GO:0016740">
    <property type="term" value="F:transferase activity"/>
    <property type="evidence" value="ECO:0007669"/>
    <property type="project" value="UniProtKB-KW"/>
</dbReference>
<protein>
    <submittedName>
        <fullName evidence="4">4'-phosphopantetheinyl transferase EntD</fullName>
    </submittedName>
</protein>
<dbReference type="InterPro" id="IPR003542">
    <property type="entry name" value="Enbac_synth_compD-like"/>
</dbReference>
<proteinExistence type="predicted"/>
<dbReference type="InterPro" id="IPR041354">
    <property type="entry name" value="4PPT_N"/>
</dbReference>
<evidence type="ECO:0000313" key="5">
    <source>
        <dbReference type="Proteomes" id="UP001519310"/>
    </source>
</evidence>
<keyword evidence="1 4" id="KW-0808">Transferase</keyword>
<evidence type="ECO:0000313" key="4">
    <source>
        <dbReference type="EMBL" id="MBP2040581.1"/>
    </source>
</evidence>
<evidence type="ECO:0000259" key="2">
    <source>
        <dbReference type="Pfam" id="PF01648"/>
    </source>
</evidence>
<dbReference type="RefSeq" id="WP_189973536.1">
    <property type="nucleotide sequence ID" value="NZ_BMVL01000018.1"/>
</dbReference>
<dbReference type="SUPFAM" id="SSF56214">
    <property type="entry name" value="4'-phosphopantetheinyl transferase"/>
    <property type="match status" value="1"/>
</dbReference>
<dbReference type="Gene3D" id="3.90.470.20">
    <property type="entry name" value="4'-phosphopantetheinyl transferase domain"/>
    <property type="match status" value="1"/>
</dbReference>
<evidence type="ECO:0000259" key="3">
    <source>
        <dbReference type="Pfam" id="PF17837"/>
    </source>
</evidence>
<dbReference type="EMBL" id="JAGGLQ010000018">
    <property type="protein sequence ID" value="MBP2040581.1"/>
    <property type="molecule type" value="Genomic_DNA"/>
</dbReference>
<dbReference type="PRINTS" id="PR01399">
    <property type="entry name" value="ENTSNTHTASED"/>
</dbReference>
<dbReference type="InterPro" id="IPR008278">
    <property type="entry name" value="4-PPantetheinyl_Trfase_dom"/>
</dbReference>
<feature type="domain" description="4'-phosphopantetheinyl transferase" evidence="2">
    <location>
        <begin position="103"/>
        <end position="179"/>
    </location>
</feature>
<comment type="caution">
    <text evidence="4">The sequence shown here is derived from an EMBL/GenBank/DDBJ whole genome shotgun (WGS) entry which is preliminary data.</text>
</comment>
<dbReference type="InterPro" id="IPR037143">
    <property type="entry name" value="4-PPantetheinyl_Trfase_dom_sf"/>
</dbReference>
<sequence>MLELILPTAVAYAESFADVPESTLLPEELEALGAARHEGRRREFTTVRHCARRALADLGVPPVAVLPGERGAPVWPHGVVGSMTHCAGYRAAAVASRTRVRALGIDAEPHEPLPGRVLEAIARAEELERLAALTAECPQVHWDRLLFCVKESVYKAWFPMTRRRLGFGDASVSFDRAAGTFRAELIETGMTGGTRGADGTAAIPVIAEGDGEPPVPLHYEGRWAGGPELLLAATVVPVGPTVRNRPDYAIRPRS</sequence>
<keyword evidence="5" id="KW-1185">Reference proteome</keyword>
<gene>
    <name evidence="4" type="ORF">J2Z77_006436</name>
</gene>
<organism evidence="4 5">
    <name type="scientific">Streptomyces avidinii</name>
    <dbReference type="NCBI Taxonomy" id="1895"/>
    <lineage>
        <taxon>Bacteria</taxon>
        <taxon>Bacillati</taxon>
        <taxon>Actinomycetota</taxon>
        <taxon>Actinomycetes</taxon>
        <taxon>Kitasatosporales</taxon>
        <taxon>Streptomycetaceae</taxon>
        <taxon>Streptomyces</taxon>
    </lineage>
</organism>
<reference evidence="4 5" key="1">
    <citation type="submission" date="2021-03" db="EMBL/GenBank/DDBJ databases">
        <title>Genomic Encyclopedia of Type Strains, Phase IV (KMG-IV): sequencing the most valuable type-strain genomes for metagenomic binning, comparative biology and taxonomic classification.</title>
        <authorList>
            <person name="Goeker M."/>
        </authorList>
    </citation>
    <scope>NUCLEOTIDE SEQUENCE [LARGE SCALE GENOMIC DNA]</scope>
    <source>
        <strain evidence="4 5">DSM 40526</strain>
    </source>
</reference>
<dbReference type="PANTHER" id="PTHR38096:SF1">
    <property type="entry name" value="ENTEROBACTIN SYNTHASE COMPONENT D"/>
    <property type="match status" value="1"/>
</dbReference>
<evidence type="ECO:0000256" key="1">
    <source>
        <dbReference type="ARBA" id="ARBA00022679"/>
    </source>
</evidence>
<dbReference type="Pfam" id="PF01648">
    <property type="entry name" value="ACPS"/>
    <property type="match status" value="1"/>
</dbReference>
<feature type="domain" description="4'-phosphopantetheinyl transferase N-terminal" evidence="3">
    <location>
        <begin position="37"/>
        <end position="95"/>
    </location>
</feature>